<accession>A0A430Q689</accession>
<dbReference type="SUPFAM" id="SSF52200">
    <property type="entry name" value="Toll/Interleukin receptor TIR domain"/>
    <property type="match status" value="1"/>
</dbReference>
<keyword evidence="13" id="KW-1185">Reference proteome</keyword>
<dbReference type="GO" id="GO:0045087">
    <property type="term" value="P:innate immune response"/>
    <property type="evidence" value="ECO:0007669"/>
    <property type="project" value="UniProtKB-KW"/>
</dbReference>
<dbReference type="InterPro" id="IPR001660">
    <property type="entry name" value="SAM"/>
</dbReference>
<dbReference type="InterPro" id="IPR000157">
    <property type="entry name" value="TIR_dom"/>
</dbReference>
<evidence type="ECO:0000256" key="7">
    <source>
        <dbReference type="ARBA" id="ARBA00022801"/>
    </source>
</evidence>
<evidence type="ECO:0000256" key="5">
    <source>
        <dbReference type="ARBA" id="ARBA00022588"/>
    </source>
</evidence>
<dbReference type="GO" id="GO:0035591">
    <property type="term" value="F:signaling adaptor activity"/>
    <property type="evidence" value="ECO:0007669"/>
    <property type="project" value="InterPro"/>
</dbReference>
<comment type="similarity">
    <text evidence="2">Belongs to the SARM1 family.</text>
</comment>
<dbReference type="Pfam" id="PF13676">
    <property type="entry name" value="TIR_2"/>
    <property type="match status" value="1"/>
</dbReference>
<keyword evidence="5" id="KW-0399">Innate immunity</keyword>
<dbReference type="GO" id="GO:0034128">
    <property type="term" value="P:negative regulation of MyD88-independent toll-like receptor signaling pathway"/>
    <property type="evidence" value="ECO:0007669"/>
    <property type="project" value="InterPro"/>
</dbReference>
<dbReference type="Proteomes" id="UP000290809">
    <property type="component" value="Unassembled WGS sequence"/>
</dbReference>
<evidence type="ECO:0000313" key="12">
    <source>
        <dbReference type="EMBL" id="RTG83183.1"/>
    </source>
</evidence>
<dbReference type="SUPFAM" id="SSF47769">
    <property type="entry name" value="SAM/Pointed domain"/>
    <property type="match status" value="2"/>
</dbReference>
<dbReference type="GO" id="GO:0048678">
    <property type="term" value="P:response to axon injury"/>
    <property type="evidence" value="ECO:0007669"/>
    <property type="project" value="InterPro"/>
</dbReference>
<name>A0A430Q689_SCHBO</name>
<organism evidence="12 13">
    <name type="scientific">Schistosoma bovis</name>
    <name type="common">Blood fluke</name>
    <dbReference type="NCBI Taxonomy" id="6184"/>
    <lineage>
        <taxon>Eukaryota</taxon>
        <taxon>Metazoa</taxon>
        <taxon>Spiralia</taxon>
        <taxon>Lophotrochozoa</taxon>
        <taxon>Platyhelminthes</taxon>
        <taxon>Trematoda</taxon>
        <taxon>Digenea</taxon>
        <taxon>Strigeidida</taxon>
        <taxon>Schistosomatoidea</taxon>
        <taxon>Schistosomatidae</taxon>
        <taxon>Schistosoma</taxon>
    </lineage>
</organism>
<dbReference type="GO" id="GO:0007165">
    <property type="term" value="P:signal transduction"/>
    <property type="evidence" value="ECO:0007669"/>
    <property type="project" value="InterPro"/>
</dbReference>
<evidence type="ECO:0000256" key="3">
    <source>
        <dbReference type="ARBA" id="ARBA00011982"/>
    </source>
</evidence>
<dbReference type="PANTHER" id="PTHR22998">
    <property type="entry name" value="SARM1"/>
    <property type="match status" value="1"/>
</dbReference>
<dbReference type="GO" id="GO:0030425">
    <property type="term" value="C:dendrite"/>
    <property type="evidence" value="ECO:0007669"/>
    <property type="project" value="TreeGrafter"/>
</dbReference>
<dbReference type="SMART" id="SM00255">
    <property type="entry name" value="TIR"/>
    <property type="match status" value="1"/>
</dbReference>
<dbReference type="Pfam" id="PF07647">
    <property type="entry name" value="SAM_2"/>
    <property type="match status" value="1"/>
</dbReference>
<comment type="subcellular location">
    <subcellularLocation>
        <location evidence="1">Cytoplasm</location>
    </subcellularLocation>
</comment>
<dbReference type="GO" id="GO:0061809">
    <property type="term" value="F:NAD+ nucleosidase activity, cyclic ADP-ribose generating"/>
    <property type="evidence" value="ECO:0007669"/>
    <property type="project" value="UniProtKB-EC"/>
</dbReference>
<dbReference type="GO" id="GO:0005737">
    <property type="term" value="C:cytoplasm"/>
    <property type="evidence" value="ECO:0007669"/>
    <property type="project" value="UniProtKB-SubCell"/>
</dbReference>
<dbReference type="STRING" id="6184.A0A430Q689"/>
<feature type="domain" description="TIR" evidence="11">
    <location>
        <begin position="1147"/>
        <end position="1290"/>
    </location>
</feature>
<evidence type="ECO:0000313" key="13">
    <source>
        <dbReference type="Proteomes" id="UP000290809"/>
    </source>
</evidence>
<evidence type="ECO:0000256" key="1">
    <source>
        <dbReference type="ARBA" id="ARBA00004496"/>
    </source>
</evidence>
<dbReference type="EC" id="3.2.2.6" evidence="3"/>
<evidence type="ECO:0000256" key="6">
    <source>
        <dbReference type="ARBA" id="ARBA00022737"/>
    </source>
</evidence>
<evidence type="ECO:0000256" key="8">
    <source>
        <dbReference type="ARBA" id="ARBA00022859"/>
    </source>
</evidence>
<keyword evidence="9" id="KW-0520">NAD</keyword>
<evidence type="ECO:0000256" key="10">
    <source>
        <dbReference type="ARBA" id="ARBA00047304"/>
    </source>
</evidence>
<dbReference type="SUPFAM" id="SSF48371">
    <property type="entry name" value="ARM repeat"/>
    <property type="match status" value="1"/>
</dbReference>
<dbReference type="InterPro" id="IPR011989">
    <property type="entry name" value="ARM-like"/>
</dbReference>
<dbReference type="Gene3D" id="1.10.150.50">
    <property type="entry name" value="Transcription Factor, Ets-1"/>
    <property type="match status" value="2"/>
</dbReference>
<reference evidence="12 13" key="1">
    <citation type="journal article" date="2019" name="PLoS Pathog.">
        <title>Genome sequence of the bovine parasite Schistosoma bovis Tanzania.</title>
        <authorList>
            <person name="Oey H."/>
            <person name="Zakrzewski M."/>
            <person name="Gobert G."/>
            <person name="Gravermann K."/>
            <person name="Stoye J."/>
            <person name="Jones M."/>
            <person name="Mcmanus D."/>
            <person name="Krause L."/>
        </authorList>
    </citation>
    <scope>NUCLEOTIDE SEQUENCE [LARGE SCALE GENOMIC DNA]</scope>
    <source>
        <strain evidence="12 13">TAN1997</strain>
    </source>
</reference>
<dbReference type="Gene3D" id="3.40.50.10140">
    <property type="entry name" value="Toll/interleukin-1 receptor homology (TIR) domain"/>
    <property type="match status" value="1"/>
</dbReference>
<dbReference type="PROSITE" id="PS50104">
    <property type="entry name" value="TIR"/>
    <property type="match status" value="1"/>
</dbReference>
<keyword evidence="4" id="KW-0963">Cytoplasm</keyword>
<dbReference type="Gene3D" id="1.25.10.10">
    <property type="entry name" value="Leucine-rich Repeat Variant"/>
    <property type="match status" value="1"/>
</dbReference>
<keyword evidence="7" id="KW-0378">Hydrolase</keyword>
<protein>
    <recommendedName>
        <fullName evidence="3">ADP-ribosyl cyclase/cyclic ADP-ribose hydrolase</fullName>
        <ecNumber evidence="3">3.2.2.6</ecNumber>
    </recommendedName>
</protein>
<dbReference type="InterPro" id="IPR039184">
    <property type="entry name" value="SARM1"/>
</dbReference>
<dbReference type="InterPro" id="IPR016024">
    <property type="entry name" value="ARM-type_fold"/>
</dbReference>
<dbReference type="EMBL" id="QMKO01002552">
    <property type="protein sequence ID" value="RTG83183.1"/>
    <property type="molecule type" value="Genomic_DNA"/>
</dbReference>
<dbReference type="PANTHER" id="PTHR22998:SF1">
    <property type="entry name" value="NAD(+) HYDROLASE SARM1"/>
    <property type="match status" value="1"/>
</dbReference>
<evidence type="ECO:0000256" key="4">
    <source>
        <dbReference type="ARBA" id="ARBA00022490"/>
    </source>
</evidence>
<evidence type="ECO:0000256" key="9">
    <source>
        <dbReference type="ARBA" id="ARBA00023027"/>
    </source>
</evidence>
<evidence type="ECO:0000259" key="11">
    <source>
        <dbReference type="PROSITE" id="PS50104"/>
    </source>
</evidence>
<sequence length="1305" mass="148230">MNLHSSSSKHDELREHIFDYSNYSSTEDENSNWKRSTSDASFFLDGQLPIDECDTSGNVSEQARVYWDLPEAVEASVTPSCGLDRSKRSYEVRKLEKVSSGSATSRVQVHRVHFREHNLPPIMRKDGTNRSQSTPFTPFQNIDCARLLRQFQEQQQQRDYNLDSTRLLSVQHRSKSDANQSVSSSSKFVLKTTDHQSDLTNNDAIIMGNKAIKKEYINESTTSSSLSSVFNNRFDTFINHTSDNVDNKIINDINPKSNHNFQMIEQKMISEMEKLRHISLSPFTVSSSSSLSTIVQPSDNIANIITTMTTIPQDNNSVLVRNEKDMNRLNEEYKTITNCEYWLNKARQACENQADLNVLTADLIKPDGLLETIASRLIKPIESTSEAPITDFTQNIHEQYSHYDDPETSELFTESTDNVDGKPVKLLSSTTSDLNLPKVNQYNEASRRVVIGSARLLSQILSENHLLKILDKKLVSQKHSNVLHKDEFDKVDKLIIHKQECSPCNTSPTYDNDYEKSIDTSGTTKLLSPTALSSTQNPLLYNDKLPSHGHITNLLKNIIGKCWEYREDVDIYREYLGILEQNHLLKILDKKLVSQKHSNVLHKDEFDKVDKLIIHKQECSPCNTSPTYDNDYEKSIDTSGTTKLLSPTALSSTQNPLLYNDKLPSHGHITNLLKNIIGKCWEYREDVDIYREYLGILEPLLKHTETMCDTVVENGGLRSLIYACRSSDLPSLRHAAVCLMSLALFGGSGSHSEMMRQHAIEWLFCLAFHQDEVIKYFACLTSAVLSTNPELTAAVNASCTLNLVMPFVRSHSPIEFARQHLVAAFQHTCKKNASDTSESQTSFSNNQSDTANYCCENRYTGGSADWLKRLVPVMFSKQFEPRVLVAFHFAVEATLKSDMKCSHAFYESDIVEVLRNVVCSSTFLESKFAAMALHILGEDVPCRLSAQRGFEDLASKFSKLRVDGDLLLRLDEFKLEKDLGLENGITRSRLLRELCSLKINADYSAVDPTGISAWLREATRITALNNTNTPRNPTTSDYVVIKNDFQWTTASTNASEYTSKYCYTHDLSCLNQSFDLLQYSYNFISAGVHYPFLPYLSDKMLLEDCHIKNGIHRKRILEAIQSSISIHNQLRLTDNDSKLNASSHPNKYIDIFISYRRSTGSQLASLLKVHFHLRGYRVFLDIDRLTAGKFHESLLHSIRSSYNFVLVLTPRALDRCLNDIHCTDWIHKEVVCALESGCNIIPITDNFTWPPAESLPEDLRSITTYNAVNWIHDYQEACIDKVEKFMIKSITSTPLPCNQIKPFEK</sequence>
<dbReference type="InterPro" id="IPR035897">
    <property type="entry name" value="Toll_tir_struct_dom_sf"/>
</dbReference>
<evidence type="ECO:0000256" key="2">
    <source>
        <dbReference type="ARBA" id="ARBA00008291"/>
    </source>
</evidence>
<gene>
    <name evidence="12" type="ORF">DC041_0002647</name>
</gene>
<dbReference type="InterPro" id="IPR013761">
    <property type="entry name" value="SAM/pointed_sf"/>
</dbReference>
<comment type="catalytic activity">
    <reaction evidence="10">
        <text>NAD(+) + H2O = ADP-D-ribose + nicotinamide + H(+)</text>
        <dbReference type="Rhea" id="RHEA:16301"/>
        <dbReference type="ChEBI" id="CHEBI:15377"/>
        <dbReference type="ChEBI" id="CHEBI:15378"/>
        <dbReference type="ChEBI" id="CHEBI:17154"/>
        <dbReference type="ChEBI" id="CHEBI:57540"/>
        <dbReference type="ChEBI" id="CHEBI:57967"/>
        <dbReference type="EC" id="3.2.2.6"/>
    </reaction>
    <physiologicalReaction direction="left-to-right" evidence="10">
        <dbReference type="Rhea" id="RHEA:16302"/>
    </physiologicalReaction>
</comment>
<keyword evidence="8" id="KW-0391">Immunity</keyword>
<keyword evidence="6" id="KW-0677">Repeat</keyword>
<dbReference type="SMART" id="SM00454">
    <property type="entry name" value="SAM"/>
    <property type="match status" value="2"/>
</dbReference>
<dbReference type="GO" id="GO:0003953">
    <property type="term" value="F:NAD+ nucleosidase activity"/>
    <property type="evidence" value="ECO:0007669"/>
    <property type="project" value="InterPro"/>
</dbReference>
<comment type="caution">
    <text evidence="12">The sequence shown here is derived from an EMBL/GenBank/DDBJ whole genome shotgun (WGS) entry which is preliminary data.</text>
</comment>
<proteinExistence type="inferred from homology"/>